<dbReference type="Gene3D" id="3.40.80.10">
    <property type="entry name" value="Peptidoglycan recognition protein-like"/>
    <property type="match status" value="1"/>
</dbReference>
<evidence type="ECO:0000259" key="6">
    <source>
        <dbReference type="SMART" id="SM00644"/>
    </source>
</evidence>
<dbReference type="GO" id="GO:0008745">
    <property type="term" value="F:N-acetylmuramoyl-L-alanine amidase activity"/>
    <property type="evidence" value="ECO:0007669"/>
    <property type="project" value="InterPro"/>
</dbReference>
<dbReference type="SMART" id="SM00701">
    <property type="entry name" value="PGRP"/>
    <property type="match status" value="1"/>
</dbReference>
<feature type="domain" description="Peptidoglycan recognition protein family" evidence="7">
    <location>
        <begin position="1"/>
        <end position="97"/>
    </location>
</feature>
<protein>
    <recommendedName>
        <fullName evidence="5">Peptidoglycan recognition protein</fullName>
    </recommendedName>
</protein>
<dbReference type="InterPro" id="IPR006619">
    <property type="entry name" value="PGRP_domain_met/bac"/>
</dbReference>
<dbReference type="PANTHER" id="PTHR11022">
    <property type="entry name" value="PEPTIDOGLYCAN RECOGNITION PROTEIN"/>
    <property type="match status" value="1"/>
</dbReference>
<dbReference type="AlphaFoldDB" id="A0A346RAD0"/>
<proteinExistence type="evidence at transcript level"/>
<evidence type="ECO:0000256" key="5">
    <source>
        <dbReference type="ARBA" id="ARBA00069708"/>
    </source>
</evidence>
<dbReference type="InterPro" id="IPR002502">
    <property type="entry name" value="Amidase_domain"/>
</dbReference>
<accession>A0A346RAD0</accession>
<dbReference type="EMBL" id="MH200920">
    <property type="protein sequence ID" value="AXS59130.1"/>
    <property type="molecule type" value="mRNA"/>
</dbReference>
<reference evidence="8" key="1">
    <citation type="journal article" date="2018" name="PeerJ">
        <title>RNA interference-mediated silencing of genes involved in the immune responses of the soybean pod borer Leguminivora glycinivorella (Lepidoptera: Olethreutidae).</title>
        <authorList>
            <person name="Ran R."/>
            <person name="Li T."/>
            <person name="Liu X."/>
            <person name="Ni H."/>
            <person name="Li W."/>
            <person name="Meng F."/>
        </authorList>
    </citation>
    <scope>NUCLEOTIDE SEQUENCE</scope>
</reference>
<organism evidence="8">
    <name type="scientific">Leguminivora glycinivorella</name>
    <dbReference type="NCBI Taxonomy" id="1035111"/>
    <lineage>
        <taxon>Eukaryota</taxon>
        <taxon>Metazoa</taxon>
        <taxon>Ecdysozoa</taxon>
        <taxon>Arthropoda</taxon>
        <taxon>Hexapoda</taxon>
        <taxon>Insecta</taxon>
        <taxon>Pterygota</taxon>
        <taxon>Neoptera</taxon>
        <taxon>Endopterygota</taxon>
        <taxon>Lepidoptera</taxon>
        <taxon>Glossata</taxon>
        <taxon>Ditrysia</taxon>
        <taxon>Tortricoidea</taxon>
        <taxon>Tortricidae</taxon>
        <taxon>Olethreutinae</taxon>
        <taxon>Grapholitini</taxon>
        <taxon>Leguminivora</taxon>
    </lineage>
</organism>
<dbReference type="CDD" id="cd06583">
    <property type="entry name" value="PGRP"/>
    <property type="match status" value="1"/>
</dbReference>
<evidence type="ECO:0000259" key="7">
    <source>
        <dbReference type="SMART" id="SM00701"/>
    </source>
</evidence>
<dbReference type="Pfam" id="PF01510">
    <property type="entry name" value="Amidase_2"/>
    <property type="match status" value="1"/>
</dbReference>
<evidence type="ECO:0000256" key="2">
    <source>
        <dbReference type="ARBA" id="ARBA00011245"/>
    </source>
</evidence>
<dbReference type="InterPro" id="IPR036505">
    <property type="entry name" value="Amidase/PGRP_sf"/>
</dbReference>
<dbReference type="SMART" id="SM00644">
    <property type="entry name" value="Ami_2"/>
    <property type="match status" value="1"/>
</dbReference>
<dbReference type="GO" id="GO:0009253">
    <property type="term" value="P:peptidoglycan catabolic process"/>
    <property type="evidence" value="ECO:0007669"/>
    <property type="project" value="InterPro"/>
</dbReference>
<evidence type="ECO:0000256" key="4">
    <source>
        <dbReference type="ARBA" id="ARBA00022859"/>
    </source>
</evidence>
<dbReference type="SUPFAM" id="SSF55846">
    <property type="entry name" value="N-acetylmuramoyl-L-alanine amidase-like"/>
    <property type="match status" value="1"/>
</dbReference>
<keyword evidence="3" id="KW-0399">Innate immunity</keyword>
<comment type="subunit">
    <text evidence="2">Monomer.</text>
</comment>
<feature type="domain" description="N-acetylmuramoyl-L-alanine amidase" evidence="6">
    <location>
        <begin position="1"/>
        <end position="103"/>
    </location>
</feature>
<sequence length="124" mass="13644">MREVQTLHQDDNGWSDIGYNFAIGSDGAVYEGRGWYRVGAHAIGVNNRSIGIVFFGDYVSDLPPPKSLQAAKDLIAIGVKAGFISPFHRLIGHRQVSATECPGQSLYSEITSWDRFLPDFDVNA</sequence>
<keyword evidence="4" id="KW-0391">Immunity</keyword>
<dbReference type="InterPro" id="IPR015510">
    <property type="entry name" value="PGRP"/>
</dbReference>
<name>A0A346RAD0_9NEOP</name>
<comment type="similarity">
    <text evidence="1">Belongs to the N-acetylmuramoyl-L-alanine amidase 2 family.</text>
</comment>
<dbReference type="PANTHER" id="PTHR11022:SF41">
    <property type="entry name" value="PEPTIDOGLYCAN-RECOGNITION PROTEIN LC-RELATED"/>
    <property type="match status" value="1"/>
</dbReference>
<evidence type="ECO:0000256" key="1">
    <source>
        <dbReference type="ARBA" id="ARBA00007553"/>
    </source>
</evidence>
<evidence type="ECO:0000313" key="8">
    <source>
        <dbReference type="EMBL" id="AXS59130.1"/>
    </source>
</evidence>
<evidence type="ECO:0000256" key="3">
    <source>
        <dbReference type="ARBA" id="ARBA00022588"/>
    </source>
</evidence>
<dbReference type="FunFam" id="3.40.80.10:FF:000001">
    <property type="entry name" value="Peptidoglycan recognition protein 1"/>
    <property type="match status" value="1"/>
</dbReference>
<dbReference type="GO" id="GO:0045087">
    <property type="term" value="P:innate immune response"/>
    <property type="evidence" value="ECO:0007669"/>
    <property type="project" value="UniProtKB-KW"/>
</dbReference>
<dbReference type="OrthoDB" id="10001926at2759"/>
<dbReference type="GO" id="GO:0008270">
    <property type="term" value="F:zinc ion binding"/>
    <property type="evidence" value="ECO:0007669"/>
    <property type="project" value="InterPro"/>
</dbReference>